<dbReference type="EMBL" id="MLJW01000232">
    <property type="protein sequence ID" value="OIQ92419.1"/>
    <property type="molecule type" value="Genomic_DNA"/>
</dbReference>
<comment type="caution">
    <text evidence="2">The sequence shown here is derived from an EMBL/GenBank/DDBJ whole genome shotgun (WGS) entry which is preliminary data.</text>
</comment>
<accession>A0A1J5RSF3</accession>
<proteinExistence type="predicted"/>
<gene>
    <name evidence="2" type="ORF">GALL_256400</name>
</gene>
<organism evidence="2">
    <name type="scientific">mine drainage metagenome</name>
    <dbReference type="NCBI Taxonomy" id="410659"/>
    <lineage>
        <taxon>unclassified sequences</taxon>
        <taxon>metagenomes</taxon>
        <taxon>ecological metagenomes</taxon>
    </lineage>
</organism>
<evidence type="ECO:0000313" key="2">
    <source>
        <dbReference type="EMBL" id="OIQ92419.1"/>
    </source>
</evidence>
<reference evidence="2" key="1">
    <citation type="submission" date="2016-10" db="EMBL/GenBank/DDBJ databases">
        <title>Sequence of Gallionella enrichment culture.</title>
        <authorList>
            <person name="Poehlein A."/>
            <person name="Muehling M."/>
            <person name="Daniel R."/>
        </authorList>
    </citation>
    <scope>NUCLEOTIDE SEQUENCE</scope>
</reference>
<protein>
    <submittedName>
        <fullName evidence="2">Uncharacterized protein</fullName>
    </submittedName>
</protein>
<feature type="compositionally biased region" description="Polar residues" evidence="1">
    <location>
        <begin position="1"/>
        <end position="11"/>
    </location>
</feature>
<sequence length="210" mass="24068">MYGKNLTQGNKTKAGWRRWSRANSASRRFKQRSLPHTIRSSNKTPIRHRYAIQHVQQRSITSLMATHERKAWVVIFRLTSKSKGGVIGARIDCANSPRASTKQSKLVWPHMVSVRQNKRLRGECYSLASWDLCKMETCNTTTKTQSPRKHKKLSSPYIGQIDHFIYPYLGQMTMAIYPYIGLIGGVFHGFPYPYIGHLLDIPLYTALIGD</sequence>
<feature type="region of interest" description="Disordered" evidence="1">
    <location>
        <begin position="1"/>
        <end position="29"/>
    </location>
</feature>
<name>A0A1J5RSF3_9ZZZZ</name>
<dbReference type="AlphaFoldDB" id="A0A1J5RSF3"/>
<evidence type="ECO:0000256" key="1">
    <source>
        <dbReference type="SAM" id="MobiDB-lite"/>
    </source>
</evidence>